<dbReference type="InterPro" id="IPR001633">
    <property type="entry name" value="EAL_dom"/>
</dbReference>
<feature type="domain" description="EAL" evidence="2">
    <location>
        <begin position="407"/>
        <end position="662"/>
    </location>
</feature>
<dbReference type="InterPro" id="IPR000160">
    <property type="entry name" value="GGDEF_dom"/>
</dbReference>
<feature type="transmembrane region" description="Helical" evidence="1">
    <location>
        <begin position="80"/>
        <end position="99"/>
    </location>
</feature>
<evidence type="ECO:0000313" key="4">
    <source>
        <dbReference type="EMBL" id="MBC3810894.1"/>
    </source>
</evidence>
<dbReference type="InterPro" id="IPR050706">
    <property type="entry name" value="Cyclic-di-GMP_PDE-like"/>
</dbReference>
<dbReference type="InterPro" id="IPR043128">
    <property type="entry name" value="Rev_trsase/Diguanyl_cyclase"/>
</dbReference>
<dbReference type="SMART" id="SM00052">
    <property type="entry name" value="EAL"/>
    <property type="match status" value="1"/>
</dbReference>
<dbReference type="EMBL" id="JACOFT010000002">
    <property type="protein sequence ID" value="MBC3810894.1"/>
    <property type="molecule type" value="Genomic_DNA"/>
</dbReference>
<dbReference type="SUPFAM" id="SSF141868">
    <property type="entry name" value="EAL domain-like"/>
    <property type="match status" value="1"/>
</dbReference>
<feature type="domain" description="GGDEF" evidence="3">
    <location>
        <begin position="255"/>
        <end position="398"/>
    </location>
</feature>
<dbReference type="Proteomes" id="UP000637632">
    <property type="component" value="Unassembled WGS sequence"/>
</dbReference>
<feature type="transmembrane region" description="Helical" evidence="1">
    <location>
        <begin position="20"/>
        <end position="36"/>
    </location>
</feature>
<dbReference type="SMART" id="SM00267">
    <property type="entry name" value="GGDEF"/>
    <property type="match status" value="1"/>
</dbReference>
<dbReference type="PROSITE" id="PS50883">
    <property type="entry name" value="EAL"/>
    <property type="match status" value="1"/>
</dbReference>
<protein>
    <submittedName>
        <fullName evidence="4">EAL domain-containing protein</fullName>
    </submittedName>
</protein>
<evidence type="ECO:0000256" key="1">
    <source>
        <dbReference type="SAM" id="Phobius"/>
    </source>
</evidence>
<dbReference type="CDD" id="cd01949">
    <property type="entry name" value="GGDEF"/>
    <property type="match status" value="1"/>
</dbReference>
<keyword evidence="5" id="KW-1185">Reference proteome</keyword>
<sequence>MLQHRTQIWHETLRNHPRGLVVNTAAILGATLIVGHTHSHWFWLWVVISLGVSAVRYGIYVYCCHSIKQHSAQAIPRHQIVLLHLSILSAAINWMIVAWIGIPEFQAKDKFAILIIISALAGGATGTLASLKITGKIYIALLIIPASLRMLLMDDPSLSVLAILGFIFAWVMMSSHQNNFRLLERSLHLARSNEDLISQLSVKNTEISNINSELEQTVEDRTKELQYLANHDLLTSLLNRRGLAEQSYQPKPVIHHQLFLFIDLDRFKHINDGLGHDWGDLLLQAVARRLKELVDELAAECGACHHSVCRWGGDEFAVHFICETFSAKDVHPACHYLQVMLSQPYQINGRQLHIGASIGIFEKRSEKLTDIADAVSCADMAASEAKRLGRGRIVFYSEVLADIQRRRLALSIALANAHKDGSLKLLFQPIVAAKSTEVVALEALLRWTCAEIGPVSPDEFIPLAEESDHIINIGKWVLQQACSAAKAWQDKNDDRIAPKVAVNTSIRQLIQTSFANEVQAILKNTGLGADRLVIEVTESVFDEQNMQQALISLLALHEMGVEIHLDDFGTGYSSLSRLHEFPIDAIKIDKSFVMSADEKSLAVVEGALLIAKKFGLKVIAEGVESAQQREKLMLLGVDELQGYFFGKPTEIATLSLTETSVPKLTNNA</sequence>
<dbReference type="InterPro" id="IPR029787">
    <property type="entry name" value="Nucleotide_cyclase"/>
</dbReference>
<dbReference type="PANTHER" id="PTHR33121:SF79">
    <property type="entry name" value="CYCLIC DI-GMP PHOSPHODIESTERASE PDED-RELATED"/>
    <property type="match status" value="1"/>
</dbReference>
<evidence type="ECO:0000259" key="3">
    <source>
        <dbReference type="PROSITE" id="PS50887"/>
    </source>
</evidence>
<reference evidence="4 5" key="1">
    <citation type="submission" date="2020-08" db="EMBL/GenBank/DDBJ databases">
        <title>Novel species isolated from subtropical streams in China.</title>
        <authorList>
            <person name="Lu H."/>
        </authorList>
    </citation>
    <scope>NUCLEOTIDE SEQUENCE [LARGE SCALE GENOMIC DNA]</scope>
    <source>
        <strain evidence="4 5">CCTCC AB 2015119</strain>
    </source>
</reference>
<dbReference type="Pfam" id="PF00990">
    <property type="entry name" value="GGDEF"/>
    <property type="match status" value="1"/>
</dbReference>
<gene>
    <name evidence="4" type="ORF">H8K26_05515</name>
</gene>
<dbReference type="InterPro" id="IPR035919">
    <property type="entry name" value="EAL_sf"/>
</dbReference>
<dbReference type="Gene3D" id="3.20.20.450">
    <property type="entry name" value="EAL domain"/>
    <property type="match status" value="1"/>
</dbReference>
<dbReference type="Pfam" id="PF00563">
    <property type="entry name" value="EAL"/>
    <property type="match status" value="1"/>
</dbReference>
<keyword evidence="1" id="KW-0812">Transmembrane</keyword>
<dbReference type="Gene3D" id="3.30.70.270">
    <property type="match status" value="1"/>
</dbReference>
<keyword evidence="1" id="KW-0472">Membrane</keyword>
<dbReference type="SUPFAM" id="SSF55073">
    <property type="entry name" value="Nucleotide cyclase"/>
    <property type="match status" value="1"/>
</dbReference>
<name>A0ABR6XDA6_9BURK</name>
<keyword evidence="1" id="KW-1133">Transmembrane helix</keyword>
<accession>A0ABR6XDA6</accession>
<dbReference type="NCBIfam" id="TIGR00254">
    <property type="entry name" value="GGDEF"/>
    <property type="match status" value="1"/>
</dbReference>
<comment type="caution">
    <text evidence="4">The sequence shown here is derived from an EMBL/GenBank/DDBJ whole genome shotgun (WGS) entry which is preliminary data.</text>
</comment>
<organism evidence="4 5">
    <name type="scientific">Undibacterium aquatile</name>
    <dbReference type="NCBI Taxonomy" id="1537398"/>
    <lineage>
        <taxon>Bacteria</taxon>
        <taxon>Pseudomonadati</taxon>
        <taxon>Pseudomonadota</taxon>
        <taxon>Betaproteobacteria</taxon>
        <taxon>Burkholderiales</taxon>
        <taxon>Oxalobacteraceae</taxon>
        <taxon>Undibacterium</taxon>
    </lineage>
</organism>
<feature type="transmembrane region" description="Helical" evidence="1">
    <location>
        <begin position="42"/>
        <end position="59"/>
    </location>
</feature>
<dbReference type="CDD" id="cd01948">
    <property type="entry name" value="EAL"/>
    <property type="match status" value="1"/>
</dbReference>
<dbReference type="PANTHER" id="PTHR33121">
    <property type="entry name" value="CYCLIC DI-GMP PHOSPHODIESTERASE PDEF"/>
    <property type="match status" value="1"/>
</dbReference>
<feature type="transmembrane region" description="Helical" evidence="1">
    <location>
        <begin position="111"/>
        <end position="129"/>
    </location>
</feature>
<dbReference type="PROSITE" id="PS50887">
    <property type="entry name" value="GGDEF"/>
    <property type="match status" value="1"/>
</dbReference>
<evidence type="ECO:0000313" key="5">
    <source>
        <dbReference type="Proteomes" id="UP000637632"/>
    </source>
</evidence>
<evidence type="ECO:0000259" key="2">
    <source>
        <dbReference type="PROSITE" id="PS50883"/>
    </source>
</evidence>
<feature type="transmembrane region" description="Helical" evidence="1">
    <location>
        <begin position="158"/>
        <end position="175"/>
    </location>
</feature>
<proteinExistence type="predicted"/>
<dbReference type="RefSeq" id="WP_190477955.1">
    <property type="nucleotide sequence ID" value="NZ_JACOFT010000002.1"/>
</dbReference>